<dbReference type="Pfam" id="PF01266">
    <property type="entry name" value="DAO"/>
    <property type="match status" value="1"/>
</dbReference>
<protein>
    <submittedName>
        <fullName evidence="3">Glycine oxidase</fullName>
    </submittedName>
</protein>
<evidence type="ECO:0000313" key="3">
    <source>
        <dbReference type="EMBL" id="SDY17612.1"/>
    </source>
</evidence>
<dbReference type="PANTHER" id="PTHR13847">
    <property type="entry name" value="SARCOSINE DEHYDROGENASE-RELATED"/>
    <property type="match status" value="1"/>
</dbReference>
<evidence type="ECO:0000256" key="1">
    <source>
        <dbReference type="ARBA" id="ARBA00023002"/>
    </source>
</evidence>
<dbReference type="InterPro" id="IPR036188">
    <property type="entry name" value="FAD/NAD-bd_sf"/>
</dbReference>
<dbReference type="PANTHER" id="PTHR13847:SF289">
    <property type="entry name" value="GLYCINE OXIDASE"/>
    <property type="match status" value="1"/>
</dbReference>
<name>A0A1H3HQA3_9EURY</name>
<keyword evidence="1" id="KW-0560">Oxidoreductase</keyword>
<keyword evidence="4" id="KW-1185">Reference proteome</keyword>
<dbReference type="GO" id="GO:0005737">
    <property type="term" value="C:cytoplasm"/>
    <property type="evidence" value="ECO:0007669"/>
    <property type="project" value="TreeGrafter"/>
</dbReference>
<dbReference type="SUPFAM" id="SSF54373">
    <property type="entry name" value="FAD-linked reductases, C-terminal domain"/>
    <property type="match status" value="1"/>
</dbReference>
<dbReference type="InterPro" id="IPR006076">
    <property type="entry name" value="FAD-dep_OxRdtase"/>
</dbReference>
<dbReference type="AlphaFoldDB" id="A0A1H3HQA3"/>
<dbReference type="SUPFAM" id="SSF51905">
    <property type="entry name" value="FAD/NAD(P)-binding domain"/>
    <property type="match status" value="1"/>
</dbReference>
<dbReference type="Gene3D" id="3.30.9.10">
    <property type="entry name" value="D-Amino Acid Oxidase, subunit A, domain 2"/>
    <property type="match status" value="1"/>
</dbReference>
<dbReference type="EMBL" id="FNPC01000003">
    <property type="protein sequence ID" value="SDY17612.1"/>
    <property type="molecule type" value="Genomic_DNA"/>
</dbReference>
<evidence type="ECO:0000259" key="2">
    <source>
        <dbReference type="Pfam" id="PF01266"/>
    </source>
</evidence>
<proteinExistence type="predicted"/>
<evidence type="ECO:0000313" key="4">
    <source>
        <dbReference type="Proteomes" id="UP000199079"/>
    </source>
</evidence>
<sequence>MSIMVMSVVVIGGGIVGVRLARALRDHPADVHLLEKDALGAGTTAKSIAVFSWLESDPSPFAQSLRERAWRTYADRIAEDAISFERIGALLVARTESYRSQLEHAAETYAEHGPDVELLDPADLEAFGIAPEETAGALYTPEEGYLDPGELVSQWAAEAREGGADIRTGVEATGIRTRNGAVTAVETTDGEIAADVVINAAGPWAPRLNRMVGVSAPLRHTKGRILVLETDGDRTLPYTQFESGQYVRGEGRSQVFAGRLEREYADASELDPDEPRSVGGEFYADVADTTARLVPAVADADVAAEWVGLRTVTPDGLPIVGPTAVDGYHLACGLSGLGITYAPVVGDLLAEYVATGDRPPALDRLAPDRFA</sequence>
<dbReference type="Gene3D" id="3.50.50.60">
    <property type="entry name" value="FAD/NAD(P)-binding domain"/>
    <property type="match status" value="1"/>
</dbReference>
<feature type="domain" description="FAD dependent oxidoreductase" evidence="2">
    <location>
        <begin position="8"/>
        <end position="351"/>
    </location>
</feature>
<gene>
    <name evidence="3" type="ORF">SAMN05216564_103386</name>
</gene>
<dbReference type="GO" id="GO:0016491">
    <property type="term" value="F:oxidoreductase activity"/>
    <property type="evidence" value="ECO:0007669"/>
    <property type="project" value="UniProtKB-KW"/>
</dbReference>
<reference evidence="4" key="1">
    <citation type="submission" date="2016-10" db="EMBL/GenBank/DDBJ databases">
        <authorList>
            <person name="Varghese N."/>
            <person name="Submissions S."/>
        </authorList>
    </citation>
    <scope>NUCLEOTIDE SEQUENCE [LARGE SCALE GENOMIC DNA]</scope>
    <source>
        <strain evidence="4">DC30,IBRC 10041,KCTC 4046</strain>
    </source>
</reference>
<organism evidence="3 4">
    <name type="scientific">Halopenitus persicus</name>
    <dbReference type="NCBI Taxonomy" id="1048396"/>
    <lineage>
        <taxon>Archaea</taxon>
        <taxon>Methanobacteriati</taxon>
        <taxon>Methanobacteriota</taxon>
        <taxon>Stenosarchaea group</taxon>
        <taxon>Halobacteria</taxon>
        <taxon>Halobacteriales</taxon>
        <taxon>Haloferacaceae</taxon>
        <taxon>Halopenitus</taxon>
    </lineage>
</organism>
<dbReference type="Proteomes" id="UP000199079">
    <property type="component" value="Unassembled WGS sequence"/>
</dbReference>
<accession>A0A1H3HQA3</accession>